<proteinExistence type="predicted"/>
<name>A0A1I6BQZ1_HYMAR</name>
<dbReference type="AlphaFoldDB" id="A0A1I6BQZ1"/>
<dbReference type="RefSeq" id="WP_092678967.1">
    <property type="nucleotide sequence ID" value="NZ_FOXS01000011.1"/>
</dbReference>
<feature type="chain" id="PRO_5011453756" description="Lipoprotein" evidence="2">
    <location>
        <begin position="25"/>
        <end position="173"/>
    </location>
</feature>
<dbReference type="OrthoDB" id="886015at2"/>
<organism evidence="3 4">
    <name type="scientific">Hymenobacter arizonensis</name>
    <name type="common">Siccationidurans arizonensis</name>
    <dbReference type="NCBI Taxonomy" id="1227077"/>
    <lineage>
        <taxon>Bacteria</taxon>
        <taxon>Pseudomonadati</taxon>
        <taxon>Bacteroidota</taxon>
        <taxon>Cytophagia</taxon>
        <taxon>Cytophagales</taxon>
        <taxon>Hymenobacteraceae</taxon>
        <taxon>Hymenobacter</taxon>
    </lineage>
</organism>
<dbReference type="Proteomes" id="UP000199029">
    <property type="component" value="Unassembled WGS sequence"/>
</dbReference>
<evidence type="ECO:0008006" key="5">
    <source>
        <dbReference type="Google" id="ProtNLM"/>
    </source>
</evidence>
<sequence>MRALPISLLLAASLGLSHCMPPDAETPPVAAVPLAHTSSSSGVSTGGVGPDPAQRSVPLHDILAGDTAYAATLPVLRDADGTIRLRVAVNSRAHTLEQTSLLFVPLAPGVRYQQIGRGVGRYDVKMGRYYFSVGYQKIRKRDDGRTDSGDWQEITGWVHPGTNAAAVAQAVAR</sequence>
<reference evidence="4" key="1">
    <citation type="submission" date="2016-10" db="EMBL/GenBank/DDBJ databases">
        <authorList>
            <person name="Varghese N."/>
            <person name="Submissions S."/>
        </authorList>
    </citation>
    <scope>NUCLEOTIDE SEQUENCE [LARGE SCALE GENOMIC DNA]</scope>
    <source>
        <strain evidence="4">OR362-8,ATCC BAA-1266,JCM 13504</strain>
    </source>
</reference>
<evidence type="ECO:0000313" key="4">
    <source>
        <dbReference type="Proteomes" id="UP000199029"/>
    </source>
</evidence>
<evidence type="ECO:0000256" key="1">
    <source>
        <dbReference type="SAM" id="MobiDB-lite"/>
    </source>
</evidence>
<dbReference type="EMBL" id="FOXS01000011">
    <property type="protein sequence ID" value="SFQ83284.1"/>
    <property type="molecule type" value="Genomic_DNA"/>
</dbReference>
<gene>
    <name evidence="3" type="ORF">SAMN04515668_4940</name>
</gene>
<evidence type="ECO:0000313" key="3">
    <source>
        <dbReference type="EMBL" id="SFQ83284.1"/>
    </source>
</evidence>
<keyword evidence="4" id="KW-1185">Reference proteome</keyword>
<feature type="signal peptide" evidence="2">
    <location>
        <begin position="1"/>
        <end position="24"/>
    </location>
</feature>
<dbReference type="STRING" id="1227077.SAMN04515668_4940"/>
<evidence type="ECO:0000256" key="2">
    <source>
        <dbReference type="SAM" id="SignalP"/>
    </source>
</evidence>
<keyword evidence="2" id="KW-0732">Signal</keyword>
<feature type="region of interest" description="Disordered" evidence="1">
    <location>
        <begin position="35"/>
        <end position="55"/>
    </location>
</feature>
<accession>A0A1I6BQZ1</accession>
<protein>
    <recommendedName>
        <fullName evidence="5">Lipoprotein</fullName>
    </recommendedName>
</protein>